<dbReference type="EMBL" id="CM018048">
    <property type="protein sequence ID" value="KAA8522435.1"/>
    <property type="molecule type" value="Genomic_DNA"/>
</dbReference>
<dbReference type="AlphaFoldDB" id="A0A5J4ZUN0"/>
<reference evidence="2 3" key="1">
    <citation type="submission" date="2019-09" db="EMBL/GenBank/DDBJ databases">
        <title>A chromosome-level genome assembly of the Chinese tupelo Nyssa sinensis.</title>
        <authorList>
            <person name="Yang X."/>
            <person name="Kang M."/>
            <person name="Yang Y."/>
            <person name="Xiong H."/>
            <person name="Wang M."/>
            <person name="Zhang Z."/>
            <person name="Wang Z."/>
            <person name="Wu H."/>
            <person name="Ma T."/>
            <person name="Liu J."/>
            <person name="Xi Z."/>
        </authorList>
    </citation>
    <scope>NUCLEOTIDE SEQUENCE [LARGE SCALE GENOMIC DNA]</scope>
    <source>
        <strain evidence="2">J267</strain>
        <tissue evidence="2">Leaf</tissue>
    </source>
</reference>
<feature type="compositionally biased region" description="Basic residues" evidence="1">
    <location>
        <begin position="69"/>
        <end position="79"/>
    </location>
</feature>
<name>A0A5J4ZUN0_9ASTE</name>
<evidence type="ECO:0000313" key="2">
    <source>
        <dbReference type="EMBL" id="KAA8522435.1"/>
    </source>
</evidence>
<evidence type="ECO:0000256" key="1">
    <source>
        <dbReference type="SAM" id="MobiDB-lite"/>
    </source>
</evidence>
<dbReference type="PANTHER" id="PTHR34536:SF18">
    <property type="match status" value="1"/>
</dbReference>
<feature type="compositionally biased region" description="Basic and acidic residues" evidence="1">
    <location>
        <begin position="368"/>
        <end position="386"/>
    </location>
</feature>
<dbReference type="Proteomes" id="UP000325577">
    <property type="component" value="Linkage Group LG5"/>
</dbReference>
<evidence type="ECO:0000313" key="3">
    <source>
        <dbReference type="Proteomes" id="UP000325577"/>
    </source>
</evidence>
<gene>
    <name evidence="2" type="ORF">F0562_013204</name>
</gene>
<dbReference type="PANTHER" id="PTHR34536">
    <property type="entry name" value="DENTIN SIALOPHOSPHOPROTEIN-LIKE PROTEIN"/>
    <property type="match status" value="1"/>
</dbReference>
<feature type="region of interest" description="Disordered" evidence="1">
    <location>
        <begin position="69"/>
        <end position="100"/>
    </location>
</feature>
<protein>
    <submittedName>
        <fullName evidence="2">Uncharacterized protein</fullName>
    </submittedName>
</protein>
<feature type="compositionally biased region" description="Polar residues" evidence="1">
    <location>
        <begin position="705"/>
        <end position="717"/>
    </location>
</feature>
<organism evidence="2 3">
    <name type="scientific">Nyssa sinensis</name>
    <dbReference type="NCBI Taxonomy" id="561372"/>
    <lineage>
        <taxon>Eukaryota</taxon>
        <taxon>Viridiplantae</taxon>
        <taxon>Streptophyta</taxon>
        <taxon>Embryophyta</taxon>
        <taxon>Tracheophyta</taxon>
        <taxon>Spermatophyta</taxon>
        <taxon>Magnoliopsida</taxon>
        <taxon>eudicotyledons</taxon>
        <taxon>Gunneridae</taxon>
        <taxon>Pentapetalae</taxon>
        <taxon>asterids</taxon>
        <taxon>Cornales</taxon>
        <taxon>Nyssaceae</taxon>
        <taxon>Nyssa</taxon>
    </lineage>
</organism>
<accession>A0A5J4ZUN0</accession>
<sequence length="762" mass="81358">MNRLCCCTGGSASSLGLSKKRTSKASCKTCGGEPLVDGRGSASSSMLSTVGLELSSLINSELTWKKVSKGNRSSARRARKSVEKTSKASGELVNKDSKEVDMPVSESEKLGVTVLGCHFSEKSEHVPIKKRRFLFRSPSPPPKTHLPYPEETGRLVKSQHAAGQGFPQSNSIAECQLAASEAAASADMGQIVDNELNIQGKNSVKVNENEDFSGISILAAAACSNSLGDVEESSGVEESLGREGLLQFPTSAEFNSTEISTKGTGSCISTVPAEVGPASPRTDNSSPKGFQLESITEGISLQDNSVAGNQGLLSEEKDDGKIRTQESSARDGRLHWDLNTVMDAWEHPFDCQHTDTMADVADDISEHADDGKHIDKNGNSEGHESQSEPQVAADDIGKTLLLGELRRLVHETQVSNVEEPKLDADTDIDRAIISQEKLLYSEIDHVPNVTMDLDGKTDSLHNQERISPQAGSIASVPSKHASGSALSTVVDEDASKRENFCTSGKTETLCTHQVADMDSHVDCSLTPESNPLTNTRMSEENCNIVSTGVAIVNKIDDCAADSQISGTISSSSLAGNQNTTLPIVAYSDKVTFETGDVQNEDGGGTERITDVHDDGNIINNMVAVETGRPLGNEPHDDVMEHAVTDPDEVGFSQSHDTNVEMPPFDAFSGSQPAVPVDMMTVPHGEVTNVYDTVESVTPLHAEEPATTSSWKSLATAETDTHVHAEEPATTSSGKSMATAETDIPVHAEEPCNHFFRKVYCNC</sequence>
<proteinExistence type="predicted"/>
<keyword evidence="3" id="KW-1185">Reference proteome</keyword>
<feature type="region of interest" description="Disordered" evidence="1">
    <location>
        <begin position="368"/>
        <end position="391"/>
    </location>
</feature>
<feature type="region of interest" description="Disordered" evidence="1">
    <location>
        <begin position="701"/>
        <end position="738"/>
    </location>
</feature>
<dbReference type="OrthoDB" id="1350766at2759"/>